<feature type="compositionally biased region" description="Basic and acidic residues" evidence="1">
    <location>
        <begin position="177"/>
        <end position="187"/>
    </location>
</feature>
<feature type="compositionally biased region" description="Basic and acidic residues" evidence="1">
    <location>
        <begin position="148"/>
        <end position="157"/>
    </location>
</feature>
<accession>A0A7R9BBZ4</accession>
<evidence type="ECO:0000256" key="1">
    <source>
        <dbReference type="SAM" id="MobiDB-lite"/>
    </source>
</evidence>
<feature type="domain" description="FDF" evidence="2">
    <location>
        <begin position="104"/>
        <end position="245"/>
    </location>
</feature>
<protein>
    <recommendedName>
        <fullName evidence="2">FDF domain-containing protein</fullName>
    </recommendedName>
</protein>
<dbReference type="EMBL" id="OA882050">
    <property type="protein sequence ID" value="CAD7272247.1"/>
    <property type="molecule type" value="Genomic_DNA"/>
</dbReference>
<dbReference type="Proteomes" id="UP000678499">
    <property type="component" value="Unassembled WGS sequence"/>
</dbReference>
<dbReference type="PANTHER" id="PTHR13586">
    <property type="entry name" value="SCD6 PROTEIN-RELATED"/>
    <property type="match status" value="1"/>
</dbReference>
<evidence type="ECO:0000313" key="4">
    <source>
        <dbReference type="Proteomes" id="UP000678499"/>
    </source>
</evidence>
<feature type="region of interest" description="Disordered" evidence="1">
    <location>
        <begin position="132"/>
        <end position="198"/>
    </location>
</feature>
<organism evidence="3">
    <name type="scientific">Notodromas monacha</name>
    <dbReference type="NCBI Taxonomy" id="399045"/>
    <lineage>
        <taxon>Eukaryota</taxon>
        <taxon>Metazoa</taxon>
        <taxon>Ecdysozoa</taxon>
        <taxon>Arthropoda</taxon>
        <taxon>Crustacea</taxon>
        <taxon>Oligostraca</taxon>
        <taxon>Ostracoda</taxon>
        <taxon>Podocopa</taxon>
        <taxon>Podocopida</taxon>
        <taxon>Cypridocopina</taxon>
        <taxon>Cypridoidea</taxon>
        <taxon>Cyprididae</taxon>
        <taxon>Notodromas</taxon>
    </lineage>
</organism>
<name>A0A7R9BBZ4_9CRUS</name>
<gene>
    <name evidence="3" type="ORF">NMOB1V02_LOCUS189</name>
</gene>
<feature type="compositionally biased region" description="Low complexity" evidence="1">
    <location>
        <begin position="66"/>
        <end position="80"/>
    </location>
</feature>
<sequence length="326" mass="37206">MLACAVQAPMTASNFIIVDGILRPAGGGRSNFEDRRGYYGYHENPPHRGFYDNSYQNYERRGNSYGGRNNNGQQRRVGNRPQWMTNDGNPLSGRDQNEASQQKLTFNGEFDFETANNEFATLKEKLSELKINNDQIDAPSDDQSSTTKPEETEKEVQEQTQPAEETEKENVDDEKPEENKVEEKSTDDNVYISEVQGNDENQSIKRCYDRTLSFFDNLSNVPPKSNNTDRNREVKLNLETFGERGRARGRRRGYNVNNASSNYNRNSGNYGLRGDFLHVNNYRGMGGFYNVFRGYSNRGSSASGDYRSRRFAGGSSGSYYRRGLRY</sequence>
<dbReference type="SMART" id="SM01199">
    <property type="entry name" value="FDF"/>
    <property type="match status" value="1"/>
</dbReference>
<reference evidence="3" key="1">
    <citation type="submission" date="2020-11" db="EMBL/GenBank/DDBJ databases">
        <authorList>
            <person name="Tran Van P."/>
        </authorList>
    </citation>
    <scope>NUCLEOTIDE SEQUENCE</scope>
</reference>
<proteinExistence type="predicted"/>
<dbReference type="InterPro" id="IPR019050">
    <property type="entry name" value="FDF_dom"/>
</dbReference>
<feature type="compositionally biased region" description="Acidic residues" evidence="1">
    <location>
        <begin position="164"/>
        <end position="176"/>
    </location>
</feature>
<evidence type="ECO:0000259" key="2">
    <source>
        <dbReference type="SMART" id="SM01199"/>
    </source>
</evidence>
<dbReference type="AlphaFoldDB" id="A0A7R9BBZ4"/>
<feature type="region of interest" description="Disordered" evidence="1">
    <location>
        <begin position="58"/>
        <end position="99"/>
    </location>
</feature>
<evidence type="ECO:0000313" key="3">
    <source>
        <dbReference type="EMBL" id="CAD7272247.1"/>
    </source>
</evidence>
<dbReference type="EMBL" id="CAJPEX010000013">
    <property type="protein sequence ID" value="CAG0912399.1"/>
    <property type="molecule type" value="Genomic_DNA"/>
</dbReference>
<keyword evidence="4" id="KW-1185">Reference proteome</keyword>